<dbReference type="RefSeq" id="XP_022308292.1">
    <property type="nucleotide sequence ID" value="XM_022452584.1"/>
</dbReference>
<dbReference type="KEGG" id="cvn:111114297"/>
<evidence type="ECO:0000256" key="3">
    <source>
        <dbReference type="ARBA" id="ARBA00022737"/>
    </source>
</evidence>
<dbReference type="PROSITE" id="PS00232">
    <property type="entry name" value="CADHERIN_1"/>
    <property type="match status" value="1"/>
</dbReference>
<evidence type="ECO:0000313" key="11">
    <source>
        <dbReference type="Proteomes" id="UP000694844"/>
    </source>
</evidence>
<reference evidence="12" key="1">
    <citation type="submission" date="2025-08" db="UniProtKB">
        <authorList>
            <consortium name="RefSeq"/>
        </authorList>
    </citation>
    <scope>IDENTIFICATION</scope>
    <source>
        <tissue evidence="12">Whole sample</tissue>
    </source>
</reference>
<dbReference type="AlphaFoldDB" id="A0A8B8BY24"/>
<feature type="domain" description="Cadherin" evidence="10">
    <location>
        <begin position="579"/>
        <end position="713"/>
    </location>
</feature>
<evidence type="ECO:0000259" key="10">
    <source>
        <dbReference type="PROSITE" id="PS50268"/>
    </source>
</evidence>
<dbReference type="PRINTS" id="PR00205">
    <property type="entry name" value="CADHERIN"/>
</dbReference>
<dbReference type="InterPro" id="IPR006644">
    <property type="entry name" value="Cadg"/>
</dbReference>
<keyword evidence="6 8" id="KW-0472">Membrane</keyword>
<proteinExistence type="predicted"/>
<dbReference type="GO" id="GO:0007156">
    <property type="term" value="P:homophilic cell adhesion via plasma membrane adhesion molecules"/>
    <property type="evidence" value="ECO:0007669"/>
    <property type="project" value="InterPro"/>
</dbReference>
<evidence type="ECO:0000256" key="6">
    <source>
        <dbReference type="ARBA" id="ARBA00023136"/>
    </source>
</evidence>
<dbReference type="PROSITE" id="PS50268">
    <property type="entry name" value="CADHERIN_2"/>
    <property type="match status" value="3"/>
</dbReference>
<accession>A0A8B8BY24</accession>
<feature type="domain" description="Cadherin" evidence="10">
    <location>
        <begin position="714"/>
        <end position="817"/>
    </location>
</feature>
<feature type="domain" description="Cadherin" evidence="10">
    <location>
        <begin position="422"/>
        <end position="504"/>
    </location>
</feature>
<dbReference type="InterPro" id="IPR020894">
    <property type="entry name" value="Cadherin_CS"/>
</dbReference>
<keyword evidence="9" id="KW-0732">Signal</keyword>
<evidence type="ECO:0000256" key="9">
    <source>
        <dbReference type="SAM" id="SignalP"/>
    </source>
</evidence>
<name>A0A8B8BY24_CRAVI</name>
<dbReference type="Proteomes" id="UP000694844">
    <property type="component" value="Chromosome 9"/>
</dbReference>
<evidence type="ECO:0000256" key="4">
    <source>
        <dbReference type="ARBA" id="ARBA00022837"/>
    </source>
</evidence>
<dbReference type="CDD" id="cd11304">
    <property type="entry name" value="Cadherin_repeat"/>
    <property type="match status" value="4"/>
</dbReference>
<dbReference type="SMART" id="SM00736">
    <property type="entry name" value="CADG"/>
    <property type="match status" value="1"/>
</dbReference>
<dbReference type="SUPFAM" id="SSF49313">
    <property type="entry name" value="Cadherin-like"/>
    <property type="match status" value="4"/>
</dbReference>
<sequence>MRLFYVAMLLIYVDMQHNYVNAPAAAQPQAEGQCPNGWGRGENNPKSKYDEIDTFGTGLGILLDATDNEYMINCCGVVTDWDFYVKANPGTIQLQIWRPEGAGQYKLVGENSYTVADGDEDNEFPYTVPPAQRISVRSGDYIGFFTAGKSMISHRERGDATDGYTYSTSIGAQTVGNTYNWGSQTADTQKEYAIGVTLGPGNSPTFSNLDSTVTFPDSTAANSLMFTVAWTDDDPLDILTVVMTTTTSSFTFNTVSGEVRNSGALPFGNNDLSFTVTDDCGRTDAKTLRITVTNVKPVINNLPATADVTEDHANEQLLYTLDVTDGSLSDTVSCSIASVNPTTDNFFSRLNAGSTTAYGLYIKAQPTLSYDQARQYTLTVSCTDTKDSVQGTFIVYVTRNNPPVFTNLQATKTVTAAGTTTGTTIYTVTSTDSDSSQLYYNMTSLPANAPFTIHNSGEILATSDLSQHTVPGYDLYVYVSDGKTLVGPRTLTVIISGINTAPVITNLPISSPISVPENSALSASVFQVSVSDVNTGDTHTYSASYNPSLGSSLFSFNTASGLLSTSSTQSINYETVATTATTYVITITASDGQATATQTLSVAITDQNEAPVFGKTSYAISGNEGPSGSTIGNPSFDVTDPDAGETLSYSIDCPAFIMNSASGVVTLSHDYDLDVAGTANTVTCTVTVSDGDLKDTTSLVVTINDVNDNTPTFSSATYTFYAQPHTGVGTVLGSFTATDGDVGAFGTISYTIDQTALGYEYFGVKSNREFYVKNSLSSFSSGSTLTITAAVTDTGGLQDTATVSIIIPESTTAAPTTTTDRHVTFLEDPRNIAWVTVASVLLAGLVLFWVYLAVRFGSFPCKSGSFKPNARKVHRWPTEKMEKLQLSKKKYTKHHWQRGSERGPDYRFGRDAVHHI</sequence>
<dbReference type="Gene3D" id="2.60.40.60">
    <property type="entry name" value="Cadherins"/>
    <property type="match status" value="5"/>
</dbReference>
<feature type="signal peptide" evidence="9">
    <location>
        <begin position="1"/>
        <end position="15"/>
    </location>
</feature>
<gene>
    <name evidence="12" type="primary">LOC111114297</name>
</gene>
<evidence type="ECO:0000256" key="5">
    <source>
        <dbReference type="ARBA" id="ARBA00022989"/>
    </source>
</evidence>
<keyword evidence="3" id="KW-0677">Repeat</keyword>
<keyword evidence="2 8" id="KW-0812">Transmembrane</keyword>
<dbReference type="InterPro" id="IPR015919">
    <property type="entry name" value="Cadherin-like_sf"/>
</dbReference>
<evidence type="ECO:0000256" key="7">
    <source>
        <dbReference type="PROSITE-ProRule" id="PRU00043"/>
    </source>
</evidence>
<keyword evidence="4 7" id="KW-0106">Calcium</keyword>
<dbReference type="PANTHER" id="PTHR24026:SF126">
    <property type="entry name" value="PROTOCADHERIN FAT 4"/>
    <property type="match status" value="1"/>
</dbReference>
<dbReference type="PANTHER" id="PTHR24026">
    <property type="entry name" value="FAT ATYPICAL CADHERIN-RELATED"/>
    <property type="match status" value="1"/>
</dbReference>
<keyword evidence="5 8" id="KW-1133">Transmembrane helix</keyword>
<comment type="subcellular location">
    <subcellularLocation>
        <location evidence="1">Cell membrane</location>
        <location evidence="1">Sarcolemma</location>
    </subcellularLocation>
</comment>
<evidence type="ECO:0000256" key="8">
    <source>
        <dbReference type="SAM" id="Phobius"/>
    </source>
</evidence>
<keyword evidence="11" id="KW-1185">Reference proteome</keyword>
<feature type="transmembrane region" description="Helical" evidence="8">
    <location>
        <begin position="832"/>
        <end position="854"/>
    </location>
</feature>
<feature type="chain" id="PRO_5034529304" evidence="9">
    <location>
        <begin position="16"/>
        <end position="916"/>
    </location>
</feature>
<dbReference type="InterPro" id="IPR002126">
    <property type="entry name" value="Cadherin-like_dom"/>
</dbReference>
<organism evidence="11 12">
    <name type="scientific">Crassostrea virginica</name>
    <name type="common">Eastern oyster</name>
    <dbReference type="NCBI Taxonomy" id="6565"/>
    <lineage>
        <taxon>Eukaryota</taxon>
        <taxon>Metazoa</taxon>
        <taxon>Spiralia</taxon>
        <taxon>Lophotrochozoa</taxon>
        <taxon>Mollusca</taxon>
        <taxon>Bivalvia</taxon>
        <taxon>Autobranchia</taxon>
        <taxon>Pteriomorphia</taxon>
        <taxon>Ostreida</taxon>
        <taxon>Ostreoidea</taxon>
        <taxon>Ostreidae</taxon>
        <taxon>Crassostrea</taxon>
    </lineage>
</organism>
<evidence type="ECO:0000313" key="12">
    <source>
        <dbReference type="RefSeq" id="XP_022308292.1"/>
    </source>
</evidence>
<dbReference type="OrthoDB" id="6086648at2759"/>
<evidence type="ECO:0000256" key="2">
    <source>
        <dbReference type="ARBA" id="ARBA00022692"/>
    </source>
</evidence>
<evidence type="ECO:0000256" key="1">
    <source>
        <dbReference type="ARBA" id="ARBA00004135"/>
    </source>
</evidence>
<protein>
    <submittedName>
        <fullName evidence="12">Protocadherin Fat 4-like</fullName>
    </submittedName>
</protein>
<dbReference type="GO" id="GO:0005509">
    <property type="term" value="F:calcium ion binding"/>
    <property type="evidence" value="ECO:0007669"/>
    <property type="project" value="UniProtKB-UniRule"/>
</dbReference>
<dbReference type="SMART" id="SM00112">
    <property type="entry name" value="CA"/>
    <property type="match status" value="4"/>
</dbReference>
<dbReference type="GeneID" id="111114297"/>
<dbReference type="GO" id="GO:0042383">
    <property type="term" value="C:sarcolemma"/>
    <property type="evidence" value="ECO:0007669"/>
    <property type="project" value="UniProtKB-SubCell"/>
</dbReference>